<evidence type="ECO:0000256" key="3">
    <source>
        <dbReference type="ARBA" id="ARBA00012251"/>
    </source>
</evidence>
<keyword evidence="4" id="KW-0808">Transferase</keyword>
<dbReference type="InterPro" id="IPR052969">
    <property type="entry name" value="Thr-specific_kinase-like"/>
</dbReference>
<protein>
    <recommendedName>
        <fullName evidence="3">RBR-type E3 ubiquitin transferase</fullName>
        <ecNumber evidence="3">2.3.2.31</ecNumber>
    </recommendedName>
</protein>
<evidence type="ECO:0000256" key="1">
    <source>
        <dbReference type="ARBA" id="ARBA00001798"/>
    </source>
</evidence>
<dbReference type="EMBL" id="KZ679015">
    <property type="protein sequence ID" value="PSS12568.1"/>
    <property type="molecule type" value="Genomic_DNA"/>
</dbReference>
<dbReference type="GO" id="GO:0005737">
    <property type="term" value="C:cytoplasm"/>
    <property type="evidence" value="ECO:0007669"/>
    <property type="project" value="TreeGrafter"/>
</dbReference>
<evidence type="ECO:0000313" key="13">
    <source>
        <dbReference type="EMBL" id="PSS12568.1"/>
    </source>
</evidence>
<keyword evidence="6" id="KW-0677">Repeat</keyword>
<dbReference type="RefSeq" id="XP_024718566.1">
    <property type="nucleotide sequence ID" value="XM_024866971.1"/>
</dbReference>
<dbReference type="Pfam" id="PF22605">
    <property type="entry name" value="IBR_2"/>
    <property type="match status" value="1"/>
</dbReference>
<dbReference type="EC" id="2.3.2.31" evidence="3"/>
<dbReference type="InterPro" id="IPR001841">
    <property type="entry name" value="Znf_RING"/>
</dbReference>
<dbReference type="OrthoDB" id="10009520at2759"/>
<reference evidence="13 14" key="1">
    <citation type="journal article" date="2018" name="New Phytol.">
        <title>Comparative genomics and transcriptomics depict ericoid mycorrhizal fungi as versatile saprotrophs and plant mutualists.</title>
        <authorList>
            <person name="Martino E."/>
            <person name="Morin E."/>
            <person name="Grelet G.A."/>
            <person name="Kuo A."/>
            <person name="Kohler A."/>
            <person name="Daghino S."/>
            <person name="Barry K.W."/>
            <person name="Cichocki N."/>
            <person name="Clum A."/>
            <person name="Dockter R.B."/>
            <person name="Hainaut M."/>
            <person name="Kuo R.C."/>
            <person name="LaButti K."/>
            <person name="Lindahl B.D."/>
            <person name="Lindquist E.A."/>
            <person name="Lipzen A."/>
            <person name="Khouja H.R."/>
            <person name="Magnuson J."/>
            <person name="Murat C."/>
            <person name="Ohm R.A."/>
            <person name="Singer S.W."/>
            <person name="Spatafora J.W."/>
            <person name="Wang M."/>
            <person name="Veneault-Fourrey C."/>
            <person name="Henrissat B."/>
            <person name="Grigoriev I.V."/>
            <person name="Martin F.M."/>
            <person name="Perotto S."/>
        </authorList>
    </citation>
    <scope>NUCLEOTIDE SEQUENCE [LARGE SCALE GENOMIC DNA]</scope>
    <source>
        <strain evidence="13 14">ATCC 22711</strain>
    </source>
</reference>
<evidence type="ECO:0000259" key="11">
    <source>
        <dbReference type="PROSITE" id="PS50089"/>
    </source>
</evidence>
<keyword evidence="8" id="KW-0833">Ubl conjugation pathway</keyword>
<dbReference type="GO" id="GO:0008270">
    <property type="term" value="F:zinc ion binding"/>
    <property type="evidence" value="ECO:0007669"/>
    <property type="project" value="UniProtKB-KW"/>
</dbReference>
<dbReference type="PANTHER" id="PTHR47763">
    <property type="entry name" value="ALPHA-PROTEIN KINASE VWKA"/>
    <property type="match status" value="1"/>
</dbReference>
<keyword evidence="7 10" id="KW-0863">Zinc-finger</keyword>
<dbReference type="InterPro" id="IPR044066">
    <property type="entry name" value="TRIAD_supradom"/>
</dbReference>
<evidence type="ECO:0000256" key="5">
    <source>
        <dbReference type="ARBA" id="ARBA00022723"/>
    </source>
</evidence>
<dbReference type="Gene3D" id="3.40.50.410">
    <property type="entry name" value="von Willebrand factor, type A domain"/>
    <property type="match status" value="1"/>
</dbReference>
<keyword evidence="5" id="KW-0479">Metal-binding</keyword>
<dbReference type="AlphaFoldDB" id="A0A2T3AV76"/>
<comment type="pathway">
    <text evidence="2">Protein modification; protein ubiquitination.</text>
</comment>
<dbReference type="InterPro" id="IPR036465">
    <property type="entry name" value="vWFA_dom_sf"/>
</dbReference>
<dbReference type="GO" id="GO:0061630">
    <property type="term" value="F:ubiquitin protein ligase activity"/>
    <property type="evidence" value="ECO:0007669"/>
    <property type="project" value="UniProtKB-EC"/>
</dbReference>
<dbReference type="CDD" id="cd00198">
    <property type="entry name" value="vWFA"/>
    <property type="match status" value="1"/>
</dbReference>
<dbReference type="SUPFAM" id="SSF53300">
    <property type="entry name" value="vWA-like"/>
    <property type="match status" value="1"/>
</dbReference>
<dbReference type="GeneID" id="36575052"/>
<feature type="domain" description="RING-type" evidence="11">
    <location>
        <begin position="874"/>
        <end position="928"/>
    </location>
</feature>
<evidence type="ECO:0000256" key="10">
    <source>
        <dbReference type="PROSITE-ProRule" id="PRU00175"/>
    </source>
</evidence>
<dbReference type="PROSITE" id="PS51873">
    <property type="entry name" value="TRIAD"/>
    <property type="match status" value="1"/>
</dbReference>
<evidence type="ECO:0000256" key="4">
    <source>
        <dbReference type="ARBA" id="ARBA00022679"/>
    </source>
</evidence>
<proteinExistence type="predicted"/>
<name>A0A2T3AV76_AMORE</name>
<dbReference type="STRING" id="857342.A0A2T3AV76"/>
<comment type="catalytic activity">
    <reaction evidence="1">
        <text>[E2 ubiquitin-conjugating enzyme]-S-ubiquitinyl-L-cysteine + [acceptor protein]-L-lysine = [E2 ubiquitin-conjugating enzyme]-L-cysteine + [acceptor protein]-N(6)-ubiquitinyl-L-lysine.</text>
        <dbReference type="EC" id="2.3.2.31"/>
    </reaction>
</comment>
<gene>
    <name evidence="13" type="ORF">M430DRAFT_36658</name>
</gene>
<accession>A0A2T3AV76</accession>
<feature type="domain" description="RING-type" evidence="12">
    <location>
        <begin position="870"/>
        <end position="1067"/>
    </location>
</feature>
<evidence type="ECO:0000256" key="9">
    <source>
        <dbReference type="ARBA" id="ARBA00022833"/>
    </source>
</evidence>
<evidence type="ECO:0000256" key="8">
    <source>
        <dbReference type="ARBA" id="ARBA00022786"/>
    </source>
</evidence>
<dbReference type="GO" id="GO:0004674">
    <property type="term" value="F:protein serine/threonine kinase activity"/>
    <property type="evidence" value="ECO:0007669"/>
    <property type="project" value="TreeGrafter"/>
</dbReference>
<evidence type="ECO:0000259" key="12">
    <source>
        <dbReference type="PROSITE" id="PS51873"/>
    </source>
</evidence>
<dbReference type="SUPFAM" id="SSF57850">
    <property type="entry name" value="RING/U-box"/>
    <property type="match status" value="1"/>
</dbReference>
<dbReference type="PANTHER" id="PTHR47763:SF1">
    <property type="entry name" value="DUF659 DOMAIN-CONTAINING PROTEIN"/>
    <property type="match status" value="1"/>
</dbReference>
<evidence type="ECO:0000313" key="14">
    <source>
        <dbReference type="Proteomes" id="UP000241818"/>
    </source>
</evidence>
<keyword evidence="9" id="KW-0862">Zinc</keyword>
<evidence type="ECO:0000256" key="6">
    <source>
        <dbReference type="ARBA" id="ARBA00022737"/>
    </source>
</evidence>
<dbReference type="Gene3D" id="1.20.120.1750">
    <property type="match status" value="1"/>
</dbReference>
<sequence length="1085" mass="122033">MESTEIYDLLILVDATSSMYSYLAALRTSLPQIISISTLTDCFSRVGLLAYRDYCDTELLDWSGWFSPSSVSDEPAVDLILKVEKLYPMSGGDGPEATKTGLARAYELMRKEAKTIILLYTDAAPHTYANGSLTDRYSNLAHELAALKDASSYGGYGPNFRDWVSATLMLTGNHGDKECQAFSVLGPHMGLDSIGYYNYLSTMTGGACLQLHDSKPATISKVTVEALLAWMGVEKTGVSTTLELPAHLIRYTSVENIEKLVDEKDKAAKPFFLIPSSSYNPFIPSSRYKIDGDSNITKIWLSLDTLKKHLPKKTTPVQDFAKRYAEDPRYRIIAVEQLRKIIYGDVSAISLNPVFGSLWRVVCNDRDNEARDELTTAFGSQIDRIADANEKARMKVWLEESYDYTAEVLATINSVPLDQRFPCVCLDPTLSFTHTTEDGDTEQTEDKAITLFRRDELLEIGRSCDYKILRRLGRVLTRLTYINSADEVPAHIAAAPETEIPRIPISLARPEHKRRFWRILLHIVVPGTMLSGRPAALLAALSIRLGVQPLLQAAEQEMLLWRERWNDPKISETWNVSCLSLLMDADEAYRKRLEDQDASRQHDVKYATLLNTSDRSVFKLLVSYKMLQLNLDTTLTARVGWTPVKTKVALGPTAICKSCEYPRSVTIMGADGRCGICLWSEWATEEEREVATTKNVTKEDSESTLATWVECNVWSCRAQYVVYRPEELRVRPKCHYCRVSQEAPVVECRECLNRIIWPVTYRPNDIRDYTCHMCTSGHKSIIEEETTATQLSQENTTSWLLRDDEKLLELFNNRSLFHTITTCGPAFFHQKIELFPPAALQNLTLKGKPLHNVPSLILELESWVSGRRAQGGICTLCFTSYRKSDLMLACGRTGCLQKICRGCLEGWYGLNGPGRIINTAALACPFCRRAPTAKTLAKYGMGIHALGHLREAVEERGSWIYAWCGGCGCAKQYMARVCAAGAPAELRDWMCEPCAEKSGDKMREKMKECPGCGTMTEKIGGCNHIACTVRECETHWCFLCGGKFDQEMIYDHMQKDHGGYYGHGVAAEEHEDEEDEDEDEEAGWY</sequence>
<dbReference type="Proteomes" id="UP000241818">
    <property type="component" value="Unassembled WGS sequence"/>
</dbReference>
<dbReference type="InterPro" id="IPR054694">
    <property type="entry name" value="Parkin-like_IBR"/>
</dbReference>
<dbReference type="CDD" id="cd20336">
    <property type="entry name" value="Rcat_RBR"/>
    <property type="match status" value="1"/>
</dbReference>
<keyword evidence="14" id="KW-1185">Reference proteome</keyword>
<evidence type="ECO:0000256" key="7">
    <source>
        <dbReference type="ARBA" id="ARBA00022771"/>
    </source>
</evidence>
<dbReference type="InParanoid" id="A0A2T3AV76"/>
<organism evidence="13 14">
    <name type="scientific">Amorphotheca resinae ATCC 22711</name>
    <dbReference type="NCBI Taxonomy" id="857342"/>
    <lineage>
        <taxon>Eukaryota</taxon>
        <taxon>Fungi</taxon>
        <taxon>Dikarya</taxon>
        <taxon>Ascomycota</taxon>
        <taxon>Pezizomycotina</taxon>
        <taxon>Leotiomycetes</taxon>
        <taxon>Helotiales</taxon>
        <taxon>Amorphothecaceae</taxon>
        <taxon>Amorphotheca</taxon>
    </lineage>
</organism>
<evidence type="ECO:0000256" key="2">
    <source>
        <dbReference type="ARBA" id="ARBA00004906"/>
    </source>
</evidence>
<dbReference type="PROSITE" id="PS50089">
    <property type="entry name" value="ZF_RING_2"/>
    <property type="match status" value="1"/>
</dbReference>